<feature type="domain" description="EAL" evidence="2">
    <location>
        <begin position="425"/>
        <end position="675"/>
    </location>
</feature>
<protein>
    <submittedName>
        <fullName evidence="5">Diguanylate cyclase/phosphodiesterase</fullName>
    </submittedName>
</protein>
<dbReference type="PROSITE" id="PS50883">
    <property type="entry name" value="EAL"/>
    <property type="match status" value="1"/>
</dbReference>
<keyword evidence="6" id="KW-1185">Reference proteome</keyword>
<feature type="transmembrane region" description="Helical" evidence="1">
    <location>
        <begin position="48"/>
        <end position="70"/>
    </location>
</feature>
<comment type="caution">
    <text evidence="5">The sequence shown here is derived from an EMBL/GenBank/DDBJ whole genome shotgun (WGS) entry which is preliminary data.</text>
</comment>
<dbReference type="SUPFAM" id="SSF55073">
    <property type="entry name" value="Nucleotide cyclase"/>
    <property type="match status" value="1"/>
</dbReference>
<dbReference type="Pfam" id="PF03707">
    <property type="entry name" value="MHYT"/>
    <property type="match status" value="2"/>
</dbReference>
<feature type="transmembrane region" description="Helical" evidence="1">
    <location>
        <begin position="114"/>
        <end position="134"/>
    </location>
</feature>
<dbReference type="CDD" id="cd01948">
    <property type="entry name" value="EAL"/>
    <property type="match status" value="1"/>
</dbReference>
<dbReference type="Pfam" id="PF00563">
    <property type="entry name" value="EAL"/>
    <property type="match status" value="1"/>
</dbReference>
<dbReference type="GO" id="GO:0016020">
    <property type="term" value="C:membrane"/>
    <property type="evidence" value="ECO:0007669"/>
    <property type="project" value="UniProtKB-UniRule"/>
</dbReference>
<proteinExistence type="predicted"/>
<dbReference type="PANTHER" id="PTHR44757">
    <property type="entry name" value="DIGUANYLATE CYCLASE DGCP"/>
    <property type="match status" value="1"/>
</dbReference>
<dbReference type="InterPro" id="IPR052155">
    <property type="entry name" value="Biofilm_reg_signaling"/>
</dbReference>
<evidence type="ECO:0000256" key="1">
    <source>
        <dbReference type="PROSITE-ProRule" id="PRU00244"/>
    </source>
</evidence>
<gene>
    <name evidence="5" type="ORF">EDC22_105202</name>
</gene>
<dbReference type="SMART" id="SM00052">
    <property type="entry name" value="EAL"/>
    <property type="match status" value="1"/>
</dbReference>
<feature type="transmembrane region" description="Helical" evidence="1">
    <location>
        <begin position="146"/>
        <end position="163"/>
    </location>
</feature>
<dbReference type="EMBL" id="SMAK01000005">
    <property type="protein sequence ID" value="TCT10702.1"/>
    <property type="molecule type" value="Genomic_DNA"/>
</dbReference>
<dbReference type="PANTHER" id="PTHR44757:SF2">
    <property type="entry name" value="BIOFILM ARCHITECTURE MAINTENANCE PROTEIN MBAA"/>
    <property type="match status" value="1"/>
</dbReference>
<dbReference type="AlphaFoldDB" id="A0A4R3MC39"/>
<dbReference type="CDD" id="cd01949">
    <property type="entry name" value="GGDEF"/>
    <property type="match status" value="1"/>
</dbReference>
<dbReference type="InterPro" id="IPR000160">
    <property type="entry name" value="GGDEF_dom"/>
</dbReference>
<reference evidence="5 6" key="1">
    <citation type="submission" date="2019-03" db="EMBL/GenBank/DDBJ databases">
        <title>Genomic Encyclopedia of Type Strains, Phase IV (KMG-IV): sequencing the most valuable type-strain genomes for metagenomic binning, comparative biology and taxonomic classification.</title>
        <authorList>
            <person name="Goeker M."/>
        </authorList>
    </citation>
    <scope>NUCLEOTIDE SEQUENCE [LARGE SCALE GENOMIC DNA]</scope>
    <source>
        <strain evidence="5 6">DSM 19345</strain>
    </source>
</reference>
<feature type="transmembrane region" description="Helical" evidence="1">
    <location>
        <begin position="175"/>
        <end position="195"/>
    </location>
</feature>
<feature type="transmembrane region" description="Helical" evidence="1">
    <location>
        <begin position="14"/>
        <end position="36"/>
    </location>
</feature>
<feature type="domain" description="GGDEF" evidence="3">
    <location>
        <begin position="283"/>
        <end position="416"/>
    </location>
</feature>
<keyword evidence="1" id="KW-0472">Membrane</keyword>
<evidence type="ECO:0000259" key="4">
    <source>
        <dbReference type="PROSITE" id="PS50924"/>
    </source>
</evidence>
<dbReference type="InterPro" id="IPR001633">
    <property type="entry name" value="EAL_dom"/>
</dbReference>
<dbReference type="SUPFAM" id="SSF141868">
    <property type="entry name" value="EAL domain-like"/>
    <property type="match status" value="1"/>
</dbReference>
<dbReference type="PROSITE" id="PS50887">
    <property type="entry name" value="GGDEF"/>
    <property type="match status" value="1"/>
</dbReference>
<evidence type="ECO:0000259" key="2">
    <source>
        <dbReference type="PROSITE" id="PS50883"/>
    </source>
</evidence>
<evidence type="ECO:0000259" key="3">
    <source>
        <dbReference type="PROSITE" id="PS50887"/>
    </source>
</evidence>
<dbReference type="InterPro" id="IPR043128">
    <property type="entry name" value="Rev_trsase/Diguanyl_cyclase"/>
</dbReference>
<dbReference type="Gene3D" id="3.20.20.450">
    <property type="entry name" value="EAL domain"/>
    <property type="match status" value="1"/>
</dbReference>
<evidence type="ECO:0000313" key="6">
    <source>
        <dbReference type="Proteomes" id="UP000295678"/>
    </source>
</evidence>
<dbReference type="RefSeq" id="WP_132806539.1">
    <property type="nucleotide sequence ID" value="NZ_SMAK01000005.1"/>
</dbReference>
<dbReference type="InterPro" id="IPR029787">
    <property type="entry name" value="Nucleotide_cyclase"/>
</dbReference>
<dbReference type="Gene3D" id="3.30.70.270">
    <property type="match status" value="1"/>
</dbReference>
<dbReference type="NCBIfam" id="TIGR00254">
    <property type="entry name" value="GGDEF"/>
    <property type="match status" value="1"/>
</dbReference>
<dbReference type="SMART" id="SM00267">
    <property type="entry name" value="GGDEF"/>
    <property type="match status" value="1"/>
</dbReference>
<feature type="transmembrane region" description="Helical" evidence="1">
    <location>
        <begin position="82"/>
        <end position="102"/>
    </location>
</feature>
<name>A0A4R3MC39_9HYPH</name>
<dbReference type="PROSITE" id="PS50924">
    <property type="entry name" value="MHYT"/>
    <property type="match status" value="1"/>
</dbReference>
<organism evidence="5 6">
    <name type="scientific">Tepidamorphus gemmatus</name>
    <dbReference type="NCBI Taxonomy" id="747076"/>
    <lineage>
        <taxon>Bacteria</taxon>
        <taxon>Pseudomonadati</taxon>
        <taxon>Pseudomonadota</taxon>
        <taxon>Alphaproteobacteria</taxon>
        <taxon>Hyphomicrobiales</taxon>
        <taxon>Tepidamorphaceae</taxon>
        <taxon>Tepidamorphus</taxon>
    </lineage>
</organism>
<dbReference type="InterPro" id="IPR005330">
    <property type="entry name" value="MHYT_dom"/>
</dbReference>
<feature type="transmembrane region" description="Helical" evidence="1">
    <location>
        <begin position="215"/>
        <end position="238"/>
    </location>
</feature>
<dbReference type="Pfam" id="PF00990">
    <property type="entry name" value="GGDEF"/>
    <property type="match status" value="1"/>
</dbReference>
<keyword evidence="1" id="KW-1133">Transmembrane helix</keyword>
<sequence length="688" mass="74240">MLSLTESLLRHHDLWLVALAALTCTFGSWITMRLYQRVRETGGARQRSWLLLAAVAGGSTVWTTHFLAMLGYRPDLPSAFDVGLTVLSLFAIIAGFGLGFWLAAQPGRGLHIELGGAIAGVAIAAMHYLGMAGYRVPGIVVWEPRLVVASIVLSMSFTALAVSRASRPVTRWCRYGAALALVLAICALHFIGMAAMTIHHDPAIFLPRLGMSNGLLALLIVAGMSLIIGSAFATHAIGASMQGEAQERYHYLARHDPLTNLPNRAHLSEHLSRLLDRRILDGGDLAVVAIDIDRFKEINDVYGHSAGDKVLAAVAERLRLSLGPDEFLARVGSDDFIAVKPDCPDRATATAFSTRLLARIAQPVAADGRLITLSASAGAALCPSDGTAADDLIIRADLALVRAKRNGSGLVCFYEPSMDESARRRSEFALALKSALRNNELRLQFQPQHSVATIEMIGFEALLRWNRGDDHRVSPADFVPIAEETGQIVEIGAWVLREACREAASWTRPLFVAVNVSARQIALSDVVGLVREVLFETGLPASRLELEITESAVISDLNHTLHVLRQLKATGVRIAMDDFGAGYSSLSVLRAFPFDKIKMDRSLMAEADRVPQAAAIIRAVIGLGRSLGIPVLAEGVETMAQLDFLRREGCGEAQGYLLGRPAPIEAFADVVRSNGPRAAPELRGTRVA</sequence>
<dbReference type="InterPro" id="IPR035919">
    <property type="entry name" value="EAL_sf"/>
</dbReference>
<accession>A0A4R3MC39</accession>
<feature type="domain" description="MHYT" evidence="4">
    <location>
        <begin position="12"/>
        <end position="199"/>
    </location>
</feature>
<evidence type="ECO:0000313" key="5">
    <source>
        <dbReference type="EMBL" id="TCT10702.1"/>
    </source>
</evidence>
<keyword evidence="1" id="KW-0812">Transmembrane</keyword>
<dbReference type="OrthoDB" id="9814202at2"/>
<dbReference type="Proteomes" id="UP000295678">
    <property type="component" value="Unassembled WGS sequence"/>
</dbReference>